<dbReference type="InterPro" id="IPR023401">
    <property type="entry name" value="ODC_N"/>
</dbReference>
<name>A0ABV2DG11_9HYPH</name>
<reference evidence="2 3" key="1">
    <citation type="submission" date="2024-06" db="EMBL/GenBank/DDBJ databases">
        <authorList>
            <person name="Kim D.-U."/>
        </authorList>
    </citation>
    <scope>NUCLEOTIDE SEQUENCE [LARGE SCALE GENOMIC DNA]</scope>
    <source>
        <strain evidence="2 3">KACC15460</strain>
    </source>
</reference>
<dbReference type="RefSeq" id="WP_354460659.1">
    <property type="nucleotide sequence ID" value="NZ_JBEWSZ010000001.1"/>
</dbReference>
<evidence type="ECO:0000256" key="1">
    <source>
        <dbReference type="ARBA" id="ARBA00008903"/>
    </source>
</evidence>
<keyword evidence="3" id="KW-1185">Reference proteome</keyword>
<dbReference type="Proteomes" id="UP001548832">
    <property type="component" value="Unassembled WGS sequence"/>
</dbReference>
<organism evidence="2 3">
    <name type="scientific">Mesorhizobium shangrilense</name>
    <dbReference type="NCBI Taxonomy" id="460060"/>
    <lineage>
        <taxon>Bacteria</taxon>
        <taxon>Pseudomonadati</taxon>
        <taxon>Pseudomonadota</taxon>
        <taxon>Alphaproteobacteria</taxon>
        <taxon>Hyphomicrobiales</taxon>
        <taxon>Phyllobacteriaceae</taxon>
        <taxon>Mesorhizobium</taxon>
    </lineage>
</organism>
<gene>
    <name evidence="2" type="ORF">ABVQ20_16940</name>
</gene>
<dbReference type="SUPFAM" id="SSF51735">
    <property type="entry name" value="NAD(P)-binding Rossmann-fold domains"/>
    <property type="match status" value="1"/>
</dbReference>
<protein>
    <submittedName>
        <fullName evidence="2">Ornithine cyclodeaminase family protein</fullName>
    </submittedName>
</protein>
<dbReference type="EMBL" id="JBEWSZ010000001">
    <property type="protein sequence ID" value="MET2828668.1"/>
    <property type="molecule type" value="Genomic_DNA"/>
</dbReference>
<dbReference type="InterPro" id="IPR003462">
    <property type="entry name" value="ODC_Mu_crystall"/>
</dbReference>
<evidence type="ECO:0000313" key="3">
    <source>
        <dbReference type="Proteomes" id="UP001548832"/>
    </source>
</evidence>
<dbReference type="PANTHER" id="PTHR13812:SF19">
    <property type="entry name" value="KETIMINE REDUCTASE MU-CRYSTALLIN"/>
    <property type="match status" value="1"/>
</dbReference>
<dbReference type="PANTHER" id="PTHR13812">
    <property type="entry name" value="KETIMINE REDUCTASE MU-CRYSTALLIN"/>
    <property type="match status" value="1"/>
</dbReference>
<dbReference type="Pfam" id="PF02423">
    <property type="entry name" value="OCD_Mu_crystall"/>
    <property type="match status" value="1"/>
</dbReference>
<dbReference type="Gene3D" id="3.30.1780.10">
    <property type="entry name" value="ornithine cyclodeaminase, domain 1"/>
    <property type="match status" value="1"/>
</dbReference>
<proteinExistence type="inferred from homology"/>
<accession>A0ABV2DG11</accession>
<dbReference type="Gene3D" id="3.40.50.720">
    <property type="entry name" value="NAD(P)-binding Rossmann-like Domain"/>
    <property type="match status" value="1"/>
</dbReference>
<dbReference type="InterPro" id="IPR036291">
    <property type="entry name" value="NAD(P)-bd_dom_sf"/>
</dbReference>
<comment type="caution">
    <text evidence="2">The sequence shown here is derived from an EMBL/GenBank/DDBJ whole genome shotgun (WGS) entry which is preliminary data.</text>
</comment>
<evidence type="ECO:0000313" key="2">
    <source>
        <dbReference type="EMBL" id="MET2828668.1"/>
    </source>
</evidence>
<sequence length="405" mass="43981">MPENIAVGADHRQLNWPLPFMAKSYEPAWFLCWRMIPHRQLLVRGYQIRAQSFPRAMLRLGRSAHRVSRNGRGSKVNGQPEFLMIDKNAIRGILTLSLVLETTEAALRKTLTGMARQQIRRTLELPGAAGSCLSLMYAALDDRPLFGAKVLSVFPDNFAHGLSSHRGGVFLFDKEHGRPVALIDGGELTAWRTAAASAVATRALSRPDSSTLTVLGYGEQARRHVAAIAEVRSIRAIHVWGRDFVKAQCFADEQSAVGFEAKAHRDAVREADIICTTTSSEKPVLCGEWLPPGVHVNAVGASVASCRELDLECVRRAQIWVDYLPMALAAAGELIEAIETGMIGGDHIRGEVGDVLAGTKPGRAGDGQITLFRSLGVPAQDIELANLVYTSALNAGLGTSIDFRL</sequence>
<comment type="similarity">
    <text evidence="1">Belongs to the ornithine cyclodeaminase/mu-crystallin family.</text>
</comment>